<dbReference type="NCBIfam" id="TIGR02325">
    <property type="entry name" value="C_P_lyase_phnF"/>
    <property type="match status" value="1"/>
</dbReference>
<dbReference type="RefSeq" id="WP_180942028.1">
    <property type="nucleotide sequence ID" value="NZ_CP041240.1"/>
</dbReference>
<dbReference type="InterPro" id="IPR000524">
    <property type="entry name" value="Tscrpt_reg_HTH_GntR"/>
</dbReference>
<dbReference type="PROSITE" id="PS50949">
    <property type="entry name" value="HTH_GNTR"/>
    <property type="match status" value="1"/>
</dbReference>
<dbReference type="Gene3D" id="3.40.1410.10">
    <property type="entry name" value="Chorismate lyase-like"/>
    <property type="match status" value="1"/>
</dbReference>
<keyword evidence="1" id="KW-0805">Transcription regulation</keyword>
<dbReference type="Pfam" id="PF07702">
    <property type="entry name" value="UTRA"/>
    <property type="match status" value="1"/>
</dbReference>
<dbReference type="PANTHER" id="PTHR44846">
    <property type="entry name" value="MANNOSYL-D-GLYCERATE TRANSPORT/METABOLISM SYSTEM REPRESSOR MNGR-RELATED"/>
    <property type="match status" value="1"/>
</dbReference>
<gene>
    <name evidence="4" type="primary">phnF</name>
    <name evidence="4" type="ORF">FKV68_24085</name>
</gene>
<dbReference type="InterPro" id="IPR012702">
    <property type="entry name" value="CP_lyase_PhnF"/>
</dbReference>
<dbReference type="Gene3D" id="1.10.10.10">
    <property type="entry name" value="Winged helix-like DNA-binding domain superfamily/Winged helix DNA-binding domain"/>
    <property type="match status" value="1"/>
</dbReference>
<dbReference type="PRINTS" id="PR00035">
    <property type="entry name" value="HTHGNTR"/>
</dbReference>
<evidence type="ECO:0000256" key="1">
    <source>
        <dbReference type="ARBA" id="ARBA00023015"/>
    </source>
</evidence>
<keyword evidence="2" id="KW-0238">DNA-binding</keyword>
<dbReference type="SUPFAM" id="SSF46785">
    <property type="entry name" value="Winged helix' DNA-binding domain"/>
    <property type="match status" value="1"/>
</dbReference>
<evidence type="ECO:0000313" key="5">
    <source>
        <dbReference type="Proteomes" id="UP000510721"/>
    </source>
</evidence>
<dbReference type="InterPro" id="IPR011663">
    <property type="entry name" value="UTRA"/>
</dbReference>
<proteinExistence type="predicted"/>
<dbReference type="InterPro" id="IPR028978">
    <property type="entry name" value="Chorismate_lyase_/UTRA_dom_sf"/>
</dbReference>
<dbReference type="GO" id="GO:0003700">
    <property type="term" value="F:DNA-binding transcription factor activity"/>
    <property type="evidence" value="ECO:0007669"/>
    <property type="project" value="InterPro"/>
</dbReference>
<evidence type="ECO:0000256" key="3">
    <source>
        <dbReference type="ARBA" id="ARBA00023163"/>
    </source>
</evidence>
<keyword evidence="4" id="KW-0614">Plasmid</keyword>
<evidence type="ECO:0000313" key="4">
    <source>
        <dbReference type="EMBL" id="QLL64492.1"/>
    </source>
</evidence>
<accession>A0A859QGF0</accession>
<dbReference type="CDD" id="cd07377">
    <property type="entry name" value="WHTH_GntR"/>
    <property type="match status" value="1"/>
</dbReference>
<dbReference type="InterPro" id="IPR036388">
    <property type="entry name" value="WH-like_DNA-bd_sf"/>
</dbReference>
<dbReference type="Proteomes" id="UP000510721">
    <property type="component" value="Plasmid pEmeITTGR7b"/>
</dbReference>
<organism evidence="4 5">
    <name type="scientific">Sinorhizobium mexicanum</name>
    <dbReference type="NCBI Taxonomy" id="375549"/>
    <lineage>
        <taxon>Bacteria</taxon>
        <taxon>Pseudomonadati</taxon>
        <taxon>Pseudomonadota</taxon>
        <taxon>Alphaproteobacteria</taxon>
        <taxon>Hyphomicrobiales</taxon>
        <taxon>Rhizobiaceae</taxon>
        <taxon>Sinorhizobium/Ensifer group</taxon>
        <taxon>Sinorhizobium</taxon>
    </lineage>
</organism>
<dbReference type="SUPFAM" id="SSF64288">
    <property type="entry name" value="Chorismate lyase-like"/>
    <property type="match status" value="1"/>
</dbReference>
<dbReference type="KEGG" id="emx:FKV68_24085"/>
<dbReference type="EMBL" id="CP041240">
    <property type="protein sequence ID" value="QLL64492.1"/>
    <property type="molecule type" value="Genomic_DNA"/>
</dbReference>
<reference evidence="4 5" key="1">
    <citation type="submission" date="2019-06" db="EMBL/GenBank/DDBJ databases">
        <title>Complete genome sequence of Ensifer mexicanus ITTG R7 isolated from nodules of Acacia angustissima (Mill.) Kuntze.</title>
        <authorList>
            <person name="Rincon-Rosales R."/>
            <person name="Rogel M.A."/>
            <person name="Guerrero G."/>
            <person name="Rincon-Molina C.I."/>
            <person name="Lopez-Lopez A."/>
            <person name="Martinez-Romero E."/>
        </authorList>
    </citation>
    <scope>NUCLEOTIDE SEQUENCE [LARGE SCALE GENOMIC DNA]</scope>
    <source>
        <strain evidence="4 5">ITTG R7</strain>
        <plasmid evidence="5">pemeittgr7b</plasmid>
    </source>
</reference>
<sequence>MGYPQRCFPIGRFSGKQGFLHPFWGMQWSYRQLKWCLMKRWEVVRSGILGDIRAGAFENGRLPGDLVLAERFGVNRHTVRNAIKVLESEGALRVQHGVGTFVADDFISHTLDSDPKFTFKLLGQNKSVKREILSINEISVEPDIATHLKIAPSALVTAVRTTSFINDWPLATGTAYFPVERVPGLATAFEGLNSPTAALKRCGIPEYKRKWTRITARRPTQQEARLLRISSSSPVLFETNVDVAPDGLPIKYAFGVIRADRYEYLIEGDD</sequence>
<dbReference type="SMART" id="SM00866">
    <property type="entry name" value="UTRA"/>
    <property type="match status" value="1"/>
</dbReference>
<dbReference type="PANTHER" id="PTHR44846:SF1">
    <property type="entry name" value="MANNOSYL-D-GLYCERATE TRANSPORT_METABOLISM SYSTEM REPRESSOR MNGR-RELATED"/>
    <property type="match status" value="1"/>
</dbReference>
<dbReference type="InterPro" id="IPR036390">
    <property type="entry name" value="WH_DNA-bd_sf"/>
</dbReference>
<geneLocation type="plasmid" evidence="5">
    <name>pemeittgr7b</name>
</geneLocation>
<dbReference type="GO" id="GO:0003677">
    <property type="term" value="F:DNA binding"/>
    <property type="evidence" value="ECO:0007669"/>
    <property type="project" value="UniProtKB-KW"/>
</dbReference>
<dbReference type="InterPro" id="IPR050679">
    <property type="entry name" value="Bact_HTH_transcr_reg"/>
</dbReference>
<name>A0A859QGF0_9HYPH</name>
<dbReference type="SMART" id="SM00345">
    <property type="entry name" value="HTH_GNTR"/>
    <property type="match status" value="1"/>
</dbReference>
<dbReference type="Pfam" id="PF00392">
    <property type="entry name" value="GntR"/>
    <property type="match status" value="1"/>
</dbReference>
<protein>
    <submittedName>
        <fullName evidence="4">Phosphonate metabolism transcriptional regulator PhnF</fullName>
    </submittedName>
</protein>
<keyword evidence="3" id="KW-0804">Transcription</keyword>
<dbReference type="GO" id="GO:0045892">
    <property type="term" value="P:negative regulation of DNA-templated transcription"/>
    <property type="evidence" value="ECO:0007669"/>
    <property type="project" value="TreeGrafter"/>
</dbReference>
<keyword evidence="5" id="KW-1185">Reference proteome</keyword>
<dbReference type="AlphaFoldDB" id="A0A859QGF0"/>
<evidence type="ECO:0000256" key="2">
    <source>
        <dbReference type="ARBA" id="ARBA00023125"/>
    </source>
</evidence>